<dbReference type="EMBL" id="JAJFAZ020000005">
    <property type="protein sequence ID" value="KAI5330502.1"/>
    <property type="molecule type" value="Genomic_DNA"/>
</dbReference>
<evidence type="ECO:0000313" key="2">
    <source>
        <dbReference type="Proteomes" id="UP001054821"/>
    </source>
</evidence>
<dbReference type="AlphaFoldDB" id="A0AAD4Z1T5"/>
<sequence>MLYIVDQTAGKLGKGEDLKSVIPWLVLEKSLLHFPSCSCLVSSPIEAAPGGLVPGFLSPVVAIQDCCGHIILLELSLSVWIKLRLIGEIHFHLHGTSLG</sequence>
<name>A0AAD4Z1T5_PRUDU</name>
<dbReference type="Proteomes" id="UP001054821">
    <property type="component" value="Chromosome 5"/>
</dbReference>
<keyword evidence="2" id="KW-1185">Reference proteome</keyword>
<comment type="caution">
    <text evidence="1">The sequence shown here is derived from an EMBL/GenBank/DDBJ whole genome shotgun (WGS) entry which is preliminary data.</text>
</comment>
<evidence type="ECO:0000313" key="1">
    <source>
        <dbReference type="EMBL" id="KAI5330502.1"/>
    </source>
</evidence>
<gene>
    <name evidence="1" type="ORF">L3X38_029900</name>
</gene>
<protein>
    <submittedName>
        <fullName evidence="1">Uncharacterized protein</fullName>
    </submittedName>
</protein>
<reference evidence="1 2" key="1">
    <citation type="journal article" date="2022" name="G3 (Bethesda)">
        <title>Whole-genome sequence and methylome profiling of the almond [Prunus dulcis (Mill.) D.A. Webb] cultivar 'Nonpareil'.</title>
        <authorList>
            <person name="D'Amico-Willman K.M."/>
            <person name="Ouma W.Z."/>
            <person name="Meulia T."/>
            <person name="Sideli G.M."/>
            <person name="Gradziel T.M."/>
            <person name="Fresnedo-Ramirez J."/>
        </authorList>
    </citation>
    <scope>NUCLEOTIDE SEQUENCE [LARGE SCALE GENOMIC DNA]</scope>
    <source>
        <strain evidence="1">Clone GOH B32 T37-40</strain>
    </source>
</reference>
<accession>A0AAD4Z1T5</accession>
<proteinExistence type="predicted"/>
<organism evidence="1 2">
    <name type="scientific">Prunus dulcis</name>
    <name type="common">Almond</name>
    <name type="synonym">Amygdalus dulcis</name>
    <dbReference type="NCBI Taxonomy" id="3755"/>
    <lineage>
        <taxon>Eukaryota</taxon>
        <taxon>Viridiplantae</taxon>
        <taxon>Streptophyta</taxon>
        <taxon>Embryophyta</taxon>
        <taxon>Tracheophyta</taxon>
        <taxon>Spermatophyta</taxon>
        <taxon>Magnoliopsida</taxon>
        <taxon>eudicotyledons</taxon>
        <taxon>Gunneridae</taxon>
        <taxon>Pentapetalae</taxon>
        <taxon>rosids</taxon>
        <taxon>fabids</taxon>
        <taxon>Rosales</taxon>
        <taxon>Rosaceae</taxon>
        <taxon>Amygdaloideae</taxon>
        <taxon>Amygdaleae</taxon>
        <taxon>Prunus</taxon>
    </lineage>
</organism>